<keyword evidence="1" id="KW-0732">Signal</keyword>
<evidence type="ECO:0000313" key="3">
    <source>
        <dbReference type="Proteomes" id="UP000193411"/>
    </source>
</evidence>
<evidence type="ECO:0000313" key="2">
    <source>
        <dbReference type="EMBL" id="ORZ31131.1"/>
    </source>
</evidence>
<dbReference type="AlphaFoldDB" id="A0A1Y2HB24"/>
<evidence type="ECO:0000256" key="1">
    <source>
        <dbReference type="SAM" id="SignalP"/>
    </source>
</evidence>
<keyword evidence="3" id="KW-1185">Reference proteome</keyword>
<dbReference type="EMBL" id="MCFL01000066">
    <property type="protein sequence ID" value="ORZ31131.1"/>
    <property type="molecule type" value="Genomic_DNA"/>
</dbReference>
<feature type="chain" id="PRO_5012395392" description="Ig-like domain-containing protein" evidence="1">
    <location>
        <begin position="22"/>
        <end position="269"/>
    </location>
</feature>
<feature type="signal peptide" evidence="1">
    <location>
        <begin position="1"/>
        <end position="21"/>
    </location>
</feature>
<reference evidence="2 3" key="1">
    <citation type="submission" date="2016-07" db="EMBL/GenBank/DDBJ databases">
        <title>Pervasive Adenine N6-methylation of Active Genes in Fungi.</title>
        <authorList>
            <consortium name="DOE Joint Genome Institute"/>
            <person name="Mondo S.J."/>
            <person name="Dannebaum R.O."/>
            <person name="Kuo R.C."/>
            <person name="Labutti K."/>
            <person name="Haridas S."/>
            <person name="Kuo A."/>
            <person name="Salamov A."/>
            <person name="Ahrendt S.R."/>
            <person name="Lipzen A."/>
            <person name="Sullivan W."/>
            <person name="Andreopoulos W.B."/>
            <person name="Clum A."/>
            <person name="Lindquist E."/>
            <person name="Daum C."/>
            <person name="Ramamoorthy G.K."/>
            <person name="Gryganskyi A."/>
            <person name="Culley D."/>
            <person name="Magnuson J.K."/>
            <person name="James T.Y."/>
            <person name="O'Malley M.A."/>
            <person name="Stajich J.E."/>
            <person name="Spatafora J.W."/>
            <person name="Visel A."/>
            <person name="Grigoriev I.V."/>
        </authorList>
    </citation>
    <scope>NUCLEOTIDE SEQUENCE [LARGE SCALE GENOMIC DNA]</scope>
    <source>
        <strain evidence="2 3">PL171</strain>
    </source>
</reference>
<evidence type="ECO:0008006" key="4">
    <source>
        <dbReference type="Google" id="ProtNLM"/>
    </source>
</evidence>
<gene>
    <name evidence="2" type="ORF">BCR44DRAFT_1443040</name>
</gene>
<accession>A0A1Y2HB24</accession>
<sequence>MTAALPLLLLALTSLSALTAALPAADPTTTPASTSLVLTNSDEFTTLGFPGGVTEQTLLIDPSAGGVFLTLRAPCWFTSNVRIGDQPKDGVPVAPCTDFSRAGGQSGSRLYYAPPGTDKVTVSVQSGFPVSVQYRAQGRDKCNEPRTTFPWNLTDPNSETPLEPTAPSVYYILAQASTHALGQYVCDSRNMPRRMRLLDVHYKYGNNIYSGKLARACQQAAGKVDNQALVGSHNGDKYGGTTLALYYQSSIVVNVADGGPHSVLCQEGQ</sequence>
<dbReference type="Proteomes" id="UP000193411">
    <property type="component" value="Unassembled WGS sequence"/>
</dbReference>
<name>A0A1Y2HB24_9FUNG</name>
<organism evidence="2 3">
    <name type="scientific">Catenaria anguillulae PL171</name>
    <dbReference type="NCBI Taxonomy" id="765915"/>
    <lineage>
        <taxon>Eukaryota</taxon>
        <taxon>Fungi</taxon>
        <taxon>Fungi incertae sedis</taxon>
        <taxon>Blastocladiomycota</taxon>
        <taxon>Blastocladiomycetes</taxon>
        <taxon>Blastocladiales</taxon>
        <taxon>Catenariaceae</taxon>
        <taxon>Catenaria</taxon>
    </lineage>
</organism>
<comment type="caution">
    <text evidence="2">The sequence shown here is derived from an EMBL/GenBank/DDBJ whole genome shotgun (WGS) entry which is preliminary data.</text>
</comment>
<protein>
    <recommendedName>
        <fullName evidence="4">Ig-like domain-containing protein</fullName>
    </recommendedName>
</protein>
<proteinExistence type="predicted"/>